<sequence length="242" mass="26335">MATTTSAPAARFSAQARLRALQAEIMDLILDRGLEAGDPLPTESELTATLGVGRNTLRECLKVLQALGVVEIRHGFGMFVAPSNFDALADGLSFRGRLSLRHKGHEAMELVDVRQALESGLVGASIDVITQEQLARIEAVVVTMEESAERGDEFSEADALFHRLLFEPLDNELLLNLMGVFWKVYRKIHAEVGPSNADLVETAAAHRRILEAASAGDKAAASELLNRHFDGIRRMLQAHADG</sequence>
<dbReference type="EMBL" id="CP163302">
    <property type="protein sequence ID" value="XDP46081.1"/>
    <property type="molecule type" value="Genomic_DNA"/>
</dbReference>
<dbReference type="GO" id="GO:0003700">
    <property type="term" value="F:DNA-binding transcription factor activity"/>
    <property type="evidence" value="ECO:0007669"/>
    <property type="project" value="InterPro"/>
</dbReference>
<dbReference type="AlphaFoldDB" id="A0AB39L4H5"/>
<dbReference type="RefSeq" id="WP_369046468.1">
    <property type="nucleotide sequence ID" value="NZ_CP163302.1"/>
</dbReference>
<evidence type="ECO:0000256" key="3">
    <source>
        <dbReference type="ARBA" id="ARBA00023163"/>
    </source>
</evidence>
<evidence type="ECO:0000256" key="2">
    <source>
        <dbReference type="ARBA" id="ARBA00023125"/>
    </source>
</evidence>
<gene>
    <name evidence="5" type="ORF">AB5L97_03400</name>
</gene>
<dbReference type="Gene3D" id="1.10.10.10">
    <property type="entry name" value="Winged helix-like DNA-binding domain superfamily/Winged helix DNA-binding domain"/>
    <property type="match status" value="1"/>
</dbReference>
<dbReference type="KEGG" id="spue:AB5L97_03400"/>
<keyword evidence="1" id="KW-0805">Transcription regulation</keyword>
<protein>
    <submittedName>
        <fullName evidence="5">FadR/GntR family transcriptional regulator</fullName>
    </submittedName>
</protein>
<feature type="domain" description="HTH gntR-type" evidence="4">
    <location>
        <begin position="15"/>
        <end position="83"/>
    </location>
</feature>
<dbReference type="SMART" id="SM00345">
    <property type="entry name" value="HTH_GNTR"/>
    <property type="match status" value="1"/>
</dbReference>
<organism evidence="5">
    <name type="scientific">Sinomonas puerhi</name>
    <dbReference type="NCBI Taxonomy" id="3238584"/>
    <lineage>
        <taxon>Bacteria</taxon>
        <taxon>Bacillati</taxon>
        <taxon>Actinomycetota</taxon>
        <taxon>Actinomycetes</taxon>
        <taxon>Micrococcales</taxon>
        <taxon>Micrococcaceae</taxon>
        <taxon>Sinomonas</taxon>
    </lineage>
</organism>
<evidence type="ECO:0000256" key="1">
    <source>
        <dbReference type="ARBA" id="ARBA00023015"/>
    </source>
</evidence>
<dbReference type="InterPro" id="IPR036390">
    <property type="entry name" value="WH_DNA-bd_sf"/>
</dbReference>
<accession>A0AB39L4H5</accession>
<reference evidence="5" key="1">
    <citation type="submission" date="2024-07" db="EMBL/GenBank/DDBJ databases">
        <authorList>
            <person name="fu j."/>
        </authorList>
    </citation>
    <scope>NUCLEOTIDE SEQUENCE</scope>
    <source>
        <strain evidence="5">P10A9</strain>
    </source>
</reference>
<dbReference type="InterPro" id="IPR000524">
    <property type="entry name" value="Tscrpt_reg_HTH_GntR"/>
</dbReference>
<dbReference type="InterPro" id="IPR036388">
    <property type="entry name" value="WH-like_DNA-bd_sf"/>
</dbReference>
<dbReference type="PRINTS" id="PR00035">
    <property type="entry name" value="HTHGNTR"/>
</dbReference>
<dbReference type="InterPro" id="IPR011711">
    <property type="entry name" value="GntR_C"/>
</dbReference>
<dbReference type="SMART" id="SM00895">
    <property type="entry name" value="FCD"/>
    <property type="match status" value="1"/>
</dbReference>
<dbReference type="PANTHER" id="PTHR43537">
    <property type="entry name" value="TRANSCRIPTIONAL REGULATOR, GNTR FAMILY"/>
    <property type="match status" value="1"/>
</dbReference>
<dbReference type="InterPro" id="IPR008920">
    <property type="entry name" value="TF_FadR/GntR_C"/>
</dbReference>
<dbReference type="CDD" id="cd07377">
    <property type="entry name" value="WHTH_GntR"/>
    <property type="match status" value="1"/>
</dbReference>
<name>A0AB39L4H5_9MICC</name>
<keyword evidence="2" id="KW-0238">DNA-binding</keyword>
<dbReference type="Pfam" id="PF07729">
    <property type="entry name" value="FCD"/>
    <property type="match status" value="1"/>
</dbReference>
<proteinExistence type="predicted"/>
<dbReference type="SUPFAM" id="SSF48008">
    <property type="entry name" value="GntR ligand-binding domain-like"/>
    <property type="match status" value="1"/>
</dbReference>
<dbReference type="Gene3D" id="1.20.120.530">
    <property type="entry name" value="GntR ligand-binding domain-like"/>
    <property type="match status" value="1"/>
</dbReference>
<dbReference type="PROSITE" id="PS50949">
    <property type="entry name" value="HTH_GNTR"/>
    <property type="match status" value="1"/>
</dbReference>
<dbReference type="Pfam" id="PF00392">
    <property type="entry name" value="GntR"/>
    <property type="match status" value="1"/>
</dbReference>
<evidence type="ECO:0000259" key="4">
    <source>
        <dbReference type="PROSITE" id="PS50949"/>
    </source>
</evidence>
<keyword evidence="3" id="KW-0804">Transcription</keyword>
<dbReference type="SUPFAM" id="SSF46785">
    <property type="entry name" value="Winged helix' DNA-binding domain"/>
    <property type="match status" value="1"/>
</dbReference>
<dbReference type="GO" id="GO:0003677">
    <property type="term" value="F:DNA binding"/>
    <property type="evidence" value="ECO:0007669"/>
    <property type="project" value="UniProtKB-KW"/>
</dbReference>
<evidence type="ECO:0000313" key="5">
    <source>
        <dbReference type="EMBL" id="XDP46081.1"/>
    </source>
</evidence>
<dbReference type="PANTHER" id="PTHR43537:SF54">
    <property type="entry name" value="TRANSCRIPTIONAL REGULATOR, GNTR FAMILY"/>
    <property type="match status" value="1"/>
</dbReference>